<reference evidence="4" key="1">
    <citation type="journal article" date="2019" name="Int. J. Syst. Evol. Microbiol.">
        <title>The Global Catalogue of Microorganisms (GCM) 10K type strain sequencing project: providing services to taxonomists for standard genome sequencing and annotation.</title>
        <authorList>
            <consortium name="The Broad Institute Genomics Platform"/>
            <consortium name="The Broad Institute Genome Sequencing Center for Infectious Disease"/>
            <person name="Wu L."/>
            <person name="Ma J."/>
        </authorList>
    </citation>
    <scope>NUCLEOTIDE SEQUENCE [LARGE SCALE GENOMIC DNA]</scope>
    <source>
        <strain evidence="4">LMG 29894</strain>
    </source>
</reference>
<name>A0ABV8MVK9_9NEIS</name>
<protein>
    <submittedName>
        <fullName evidence="3">Barstar family protein</fullName>
    </submittedName>
</protein>
<evidence type="ECO:0000313" key="4">
    <source>
        <dbReference type="Proteomes" id="UP001595791"/>
    </source>
</evidence>
<dbReference type="RefSeq" id="WP_378166710.1">
    <property type="nucleotide sequence ID" value="NZ_JBHSBU010000001.1"/>
</dbReference>
<dbReference type="Pfam" id="PF01337">
    <property type="entry name" value="Barstar"/>
    <property type="match status" value="1"/>
</dbReference>
<dbReference type="InterPro" id="IPR000468">
    <property type="entry name" value="Barstar"/>
</dbReference>
<comment type="caution">
    <text evidence="3">The sequence shown here is derived from an EMBL/GenBank/DDBJ whole genome shotgun (WGS) entry which is preliminary data.</text>
</comment>
<comment type="similarity">
    <text evidence="1">Belongs to the barstar family.</text>
</comment>
<sequence length="90" mass="10112">MSLTLLEFTNVETIADFFAQLEGQLELDYELGHNLDAVYDVLTSELDGPAELVWHNTDLARIHLGDWFVRILDVIHTAAADRGDLTVSLQ</sequence>
<keyword evidence="4" id="KW-1185">Reference proteome</keyword>
<dbReference type="InterPro" id="IPR035905">
    <property type="entry name" value="Barstar-like_sf"/>
</dbReference>
<dbReference type="SUPFAM" id="SSF52038">
    <property type="entry name" value="Barstar-related"/>
    <property type="match status" value="1"/>
</dbReference>
<feature type="domain" description="Barstar (barnase inhibitor)" evidence="2">
    <location>
        <begin position="4"/>
        <end position="82"/>
    </location>
</feature>
<evidence type="ECO:0000259" key="2">
    <source>
        <dbReference type="Pfam" id="PF01337"/>
    </source>
</evidence>
<evidence type="ECO:0000313" key="3">
    <source>
        <dbReference type="EMBL" id="MFC4161126.1"/>
    </source>
</evidence>
<dbReference type="Gene3D" id="3.30.370.10">
    <property type="entry name" value="Barstar-like"/>
    <property type="match status" value="1"/>
</dbReference>
<accession>A0ABV8MVK9</accession>
<dbReference type="Proteomes" id="UP001595791">
    <property type="component" value="Unassembled WGS sequence"/>
</dbReference>
<dbReference type="EMBL" id="JBHSBU010000001">
    <property type="protein sequence ID" value="MFC4161126.1"/>
    <property type="molecule type" value="Genomic_DNA"/>
</dbReference>
<evidence type="ECO:0000256" key="1">
    <source>
        <dbReference type="ARBA" id="ARBA00006845"/>
    </source>
</evidence>
<proteinExistence type="inferred from homology"/>
<gene>
    <name evidence="3" type="ORF">ACFOW7_17450</name>
</gene>
<organism evidence="3 4">
    <name type="scientific">Chitinimonas lacunae</name>
    <dbReference type="NCBI Taxonomy" id="1963018"/>
    <lineage>
        <taxon>Bacteria</taxon>
        <taxon>Pseudomonadati</taxon>
        <taxon>Pseudomonadota</taxon>
        <taxon>Betaproteobacteria</taxon>
        <taxon>Neisseriales</taxon>
        <taxon>Chitinibacteraceae</taxon>
        <taxon>Chitinimonas</taxon>
    </lineage>
</organism>